<feature type="transmembrane region" description="Helical" evidence="9">
    <location>
        <begin position="322"/>
        <end position="346"/>
    </location>
</feature>
<name>A0A2G5V1F0_9PELO</name>
<sequence>MQSFQSVPVLHHPKLLKPLDTGQSSSRLKSTMNETLLFLSNVSDSCGVSLLDQPSVRYPLMVIYCIVFVVCLVGNLITLAVLTTHPMMKTPTHYFLSNLAAADILVAVFCILQNMVHLIGLDHGNWPLGAFMCRAYLGITNVMPCTSAGILVLVSAEKYIAVLHPLSGLKWLTPENRKRACVAVWVISVGVNVPYFINAEYFEMGDQAACFRIAIPMWNIFSFVIWYLIPLICLTIIYSRISHLLWTSDSTRQSSRQSHDSKGDLENGNGTTSAPTPGASWQMKNGKVVMFNQESLLKVPIKKKESKKESKKPKDTEGRRKVVRLLVAVVVAFAVLTLPHHARILYTSFETEPFCNSDWMMLTQPLSYILLFMSSAINPILYACLSKRFRTALSDVLHCRKGIFHKISRPRTRTLVSDVPVDDTPCPSPLPQIRMNRIR</sequence>
<protein>
    <recommendedName>
        <fullName evidence="3">Thyrotropin-releasing hormone receptor</fullName>
    </recommendedName>
    <alternativeName>
        <fullName evidence="7">Thyroliberin receptor</fullName>
    </alternativeName>
</protein>
<evidence type="ECO:0000256" key="7">
    <source>
        <dbReference type="ARBA" id="ARBA00032251"/>
    </source>
</evidence>
<dbReference type="GO" id="GO:0004997">
    <property type="term" value="F:thyrotropin-releasing hormone receptor activity"/>
    <property type="evidence" value="ECO:0007669"/>
    <property type="project" value="InterPro"/>
</dbReference>
<keyword evidence="4 9" id="KW-0812">Transmembrane</keyword>
<feature type="transmembrane region" description="Helical" evidence="9">
    <location>
        <begin position="180"/>
        <end position="197"/>
    </location>
</feature>
<comment type="caution">
    <text evidence="11">The sequence shown here is derived from an EMBL/GenBank/DDBJ whole genome shotgun (WGS) entry which is preliminary data.</text>
</comment>
<comment type="subcellular location">
    <subcellularLocation>
        <location evidence="2">Membrane</location>
    </subcellularLocation>
</comment>
<dbReference type="PANTHER" id="PTHR46061">
    <property type="entry name" value="THYROTROPIN-RELEASING HORMONE RECEPTOR"/>
    <property type="match status" value="1"/>
</dbReference>
<evidence type="ECO:0000256" key="2">
    <source>
        <dbReference type="ARBA" id="ARBA00004370"/>
    </source>
</evidence>
<dbReference type="PROSITE" id="PS50262">
    <property type="entry name" value="G_PROTEIN_RECEP_F1_2"/>
    <property type="match status" value="1"/>
</dbReference>
<dbReference type="STRING" id="1611254.A0A2G5V1F0"/>
<reference evidence="12" key="1">
    <citation type="submission" date="2017-10" db="EMBL/GenBank/DDBJ databases">
        <title>Rapid genome shrinkage in a self-fertile nematode reveals novel sperm competition proteins.</title>
        <authorList>
            <person name="Yin D."/>
            <person name="Schwarz E.M."/>
            <person name="Thomas C.G."/>
            <person name="Felde R.L."/>
            <person name="Korf I.F."/>
            <person name="Cutter A.D."/>
            <person name="Schartner C.M."/>
            <person name="Ralston E.J."/>
            <person name="Meyer B.J."/>
            <person name="Haag E.S."/>
        </authorList>
    </citation>
    <scope>NUCLEOTIDE SEQUENCE [LARGE SCALE GENOMIC DNA]</scope>
    <source>
        <strain evidence="12">JU1422</strain>
    </source>
</reference>
<dbReference type="OrthoDB" id="5964776at2759"/>
<dbReference type="SMART" id="SM01381">
    <property type="entry name" value="7TM_GPCR_Srsx"/>
    <property type="match status" value="1"/>
</dbReference>
<organism evidence="11 12">
    <name type="scientific">Caenorhabditis nigoni</name>
    <dbReference type="NCBI Taxonomy" id="1611254"/>
    <lineage>
        <taxon>Eukaryota</taxon>
        <taxon>Metazoa</taxon>
        <taxon>Ecdysozoa</taxon>
        <taxon>Nematoda</taxon>
        <taxon>Chromadorea</taxon>
        <taxon>Rhabditida</taxon>
        <taxon>Rhabditina</taxon>
        <taxon>Rhabditomorpha</taxon>
        <taxon>Rhabditoidea</taxon>
        <taxon>Rhabditidae</taxon>
        <taxon>Peloderinae</taxon>
        <taxon>Caenorhabditis</taxon>
    </lineage>
</organism>
<dbReference type="PRINTS" id="PR00237">
    <property type="entry name" value="GPCRRHODOPSN"/>
</dbReference>
<feature type="transmembrane region" description="Helical" evidence="9">
    <location>
        <begin position="61"/>
        <end position="82"/>
    </location>
</feature>
<feature type="transmembrane region" description="Helical" evidence="9">
    <location>
        <begin position="366"/>
        <end position="385"/>
    </location>
</feature>
<evidence type="ECO:0000256" key="1">
    <source>
        <dbReference type="ARBA" id="ARBA00004100"/>
    </source>
</evidence>
<evidence type="ECO:0000256" key="5">
    <source>
        <dbReference type="ARBA" id="ARBA00022989"/>
    </source>
</evidence>
<feature type="transmembrane region" description="Helical" evidence="9">
    <location>
        <begin position="217"/>
        <end position="238"/>
    </location>
</feature>
<feature type="transmembrane region" description="Helical" evidence="9">
    <location>
        <begin position="94"/>
        <end position="116"/>
    </location>
</feature>
<keyword evidence="6 9" id="KW-0472">Membrane</keyword>
<dbReference type="PANTHER" id="PTHR46061:SF3">
    <property type="entry name" value="THYROTROPIN-RELEASING HORMONE RECEPTOR"/>
    <property type="match status" value="1"/>
</dbReference>
<dbReference type="SUPFAM" id="SSF81321">
    <property type="entry name" value="Family A G protein-coupled receptor-like"/>
    <property type="match status" value="1"/>
</dbReference>
<keyword evidence="12" id="KW-1185">Reference proteome</keyword>
<evidence type="ECO:0000256" key="9">
    <source>
        <dbReference type="SAM" id="Phobius"/>
    </source>
</evidence>
<feature type="domain" description="G-protein coupled receptors family 1 profile" evidence="10">
    <location>
        <begin position="74"/>
        <end position="382"/>
    </location>
</feature>
<evidence type="ECO:0000256" key="6">
    <source>
        <dbReference type="ARBA" id="ARBA00023136"/>
    </source>
</evidence>
<evidence type="ECO:0000256" key="3">
    <source>
        <dbReference type="ARBA" id="ARBA00018873"/>
    </source>
</evidence>
<evidence type="ECO:0000313" key="11">
    <source>
        <dbReference type="EMBL" id="PIC45577.1"/>
    </source>
</evidence>
<dbReference type="EMBL" id="PDUG01000002">
    <property type="protein sequence ID" value="PIC45577.1"/>
    <property type="molecule type" value="Genomic_DNA"/>
</dbReference>
<keyword evidence="5 9" id="KW-1133">Transmembrane helix</keyword>
<dbReference type="Pfam" id="PF00001">
    <property type="entry name" value="7tm_1"/>
    <property type="match status" value="1"/>
</dbReference>
<comment type="function">
    <text evidence="1">Receptor for thyrotropin-releasing hormone (TRH). Upon ligand binding, this G-protein-coupled receptor triggers activation of the phosphatidylinositol (IP3)-calcium-protein kinase C (PKC) pathway.</text>
</comment>
<evidence type="ECO:0000256" key="8">
    <source>
        <dbReference type="SAM" id="MobiDB-lite"/>
    </source>
</evidence>
<dbReference type="Gene3D" id="1.20.1070.10">
    <property type="entry name" value="Rhodopsin 7-helix transmembrane proteins"/>
    <property type="match status" value="1"/>
</dbReference>
<evidence type="ECO:0000256" key="4">
    <source>
        <dbReference type="ARBA" id="ARBA00022692"/>
    </source>
</evidence>
<evidence type="ECO:0000313" key="12">
    <source>
        <dbReference type="Proteomes" id="UP000230233"/>
    </source>
</evidence>
<feature type="region of interest" description="Disordered" evidence="8">
    <location>
        <begin position="253"/>
        <end position="281"/>
    </location>
</feature>
<evidence type="ECO:0000259" key="10">
    <source>
        <dbReference type="PROSITE" id="PS50262"/>
    </source>
</evidence>
<feature type="transmembrane region" description="Helical" evidence="9">
    <location>
        <begin position="136"/>
        <end position="160"/>
    </location>
</feature>
<gene>
    <name evidence="11" type="primary">Cni-npr-20</name>
    <name evidence="11" type="synonym">Cnig_chr_II.g5550</name>
    <name evidence="11" type="ORF">B9Z55_005550</name>
</gene>
<accession>A0A2G5V1F0</accession>
<dbReference type="InterPro" id="IPR000276">
    <property type="entry name" value="GPCR_Rhodpsn"/>
</dbReference>
<dbReference type="GO" id="GO:0016020">
    <property type="term" value="C:membrane"/>
    <property type="evidence" value="ECO:0007669"/>
    <property type="project" value="UniProtKB-SubCell"/>
</dbReference>
<dbReference type="AlphaFoldDB" id="A0A2G5V1F0"/>
<dbReference type="InterPro" id="IPR002120">
    <property type="entry name" value="TRH_rcpt_1"/>
</dbReference>
<dbReference type="InterPro" id="IPR017452">
    <property type="entry name" value="GPCR_Rhodpsn_7TM"/>
</dbReference>
<proteinExistence type="predicted"/>
<dbReference type="Proteomes" id="UP000230233">
    <property type="component" value="Chromosome II"/>
</dbReference>